<gene>
    <name evidence="2" type="ORF">LMH87_001408</name>
</gene>
<dbReference type="EMBL" id="JAJHUN010000010">
    <property type="protein sequence ID" value="KAJ4146849.1"/>
    <property type="molecule type" value="Genomic_DNA"/>
</dbReference>
<keyword evidence="1" id="KW-1133">Transmembrane helix</keyword>
<dbReference type="KEGG" id="amus:LMH87_001408"/>
<feature type="transmembrane region" description="Helical" evidence="1">
    <location>
        <begin position="83"/>
        <end position="100"/>
    </location>
</feature>
<evidence type="ECO:0000313" key="3">
    <source>
        <dbReference type="Proteomes" id="UP001144673"/>
    </source>
</evidence>
<reference evidence="2" key="1">
    <citation type="journal article" date="2023" name="Access Microbiol">
        <title>De-novo genome assembly for Akanthomyces muscarius, a biocontrol agent of insect agricultural pests.</title>
        <authorList>
            <person name="Erdos Z."/>
            <person name="Studholme D.J."/>
            <person name="Raymond B."/>
            <person name="Sharma M."/>
        </authorList>
    </citation>
    <scope>NUCLEOTIDE SEQUENCE</scope>
    <source>
        <strain evidence="2">Ve6</strain>
    </source>
</reference>
<feature type="transmembrane region" description="Helical" evidence="1">
    <location>
        <begin position="248"/>
        <end position="269"/>
    </location>
</feature>
<keyword evidence="3" id="KW-1185">Reference proteome</keyword>
<protein>
    <recommendedName>
        <fullName evidence="4">TLC domain-containing protein</fullName>
    </recommendedName>
</protein>
<feature type="transmembrane region" description="Helical" evidence="1">
    <location>
        <begin position="171"/>
        <end position="191"/>
    </location>
</feature>
<keyword evidence="1" id="KW-0812">Transmembrane</keyword>
<accession>A0A9W8Q4R3</accession>
<feature type="transmembrane region" description="Helical" evidence="1">
    <location>
        <begin position="25"/>
        <end position="52"/>
    </location>
</feature>
<evidence type="ECO:0008006" key="4">
    <source>
        <dbReference type="Google" id="ProtNLM"/>
    </source>
</evidence>
<keyword evidence="1" id="KW-0472">Membrane</keyword>
<sequence>MVVKPHHGGSKLHLGELINEAISSIAPFLGLILTVTCCIIAAICIYILDFLIPKLYSRNTLRGLTGTQIRSLTNHHVAAGTKILLIVLCGYPLLAITGAGKTPHTPYAPDSIVTLGDMMIVSSQLFTGMYIFELFYRDKVSIISYAHHIGAIVIAQSAIAMSINFNHEKDAVYEFILCFIWGAFDVVAELRPHLAMIYYRVHVSDHQLLARVFYATALLEVVGTTVETAIVMFLFGSLWEKWSMSLKIATPFLHMLFSVAQLWGAWIFYKMAKAEQTKYKKGQENYPSSRESQTSV</sequence>
<feature type="transmembrane region" description="Helical" evidence="1">
    <location>
        <begin position="144"/>
        <end position="165"/>
    </location>
</feature>
<comment type="caution">
    <text evidence="2">The sequence shown here is derived from an EMBL/GenBank/DDBJ whole genome shotgun (WGS) entry which is preliminary data.</text>
</comment>
<evidence type="ECO:0000256" key="1">
    <source>
        <dbReference type="SAM" id="Phobius"/>
    </source>
</evidence>
<proteinExistence type="predicted"/>
<name>A0A9W8Q4R3_AKAMU</name>
<evidence type="ECO:0000313" key="2">
    <source>
        <dbReference type="EMBL" id="KAJ4146849.1"/>
    </source>
</evidence>
<dbReference type="RefSeq" id="XP_056049790.1">
    <property type="nucleotide sequence ID" value="XM_056192678.1"/>
</dbReference>
<dbReference type="Proteomes" id="UP001144673">
    <property type="component" value="Chromosome 3"/>
</dbReference>
<feature type="transmembrane region" description="Helical" evidence="1">
    <location>
        <begin position="112"/>
        <end position="132"/>
    </location>
</feature>
<organism evidence="2 3">
    <name type="scientific">Akanthomyces muscarius</name>
    <name type="common">Entomopathogenic fungus</name>
    <name type="synonym">Lecanicillium muscarium</name>
    <dbReference type="NCBI Taxonomy" id="2231603"/>
    <lineage>
        <taxon>Eukaryota</taxon>
        <taxon>Fungi</taxon>
        <taxon>Dikarya</taxon>
        <taxon>Ascomycota</taxon>
        <taxon>Pezizomycotina</taxon>
        <taxon>Sordariomycetes</taxon>
        <taxon>Hypocreomycetidae</taxon>
        <taxon>Hypocreales</taxon>
        <taxon>Cordycipitaceae</taxon>
        <taxon>Akanthomyces</taxon>
    </lineage>
</organism>
<dbReference type="GeneID" id="80888567"/>
<feature type="transmembrane region" description="Helical" evidence="1">
    <location>
        <begin position="212"/>
        <end position="236"/>
    </location>
</feature>
<dbReference type="AlphaFoldDB" id="A0A9W8Q4R3"/>